<protein>
    <submittedName>
        <fullName evidence="3">TIM barrel protein</fullName>
    </submittedName>
</protein>
<evidence type="ECO:0000313" key="3">
    <source>
        <dbReference type="EMBL" id="QQB16064.1"/>
    </source>
</evidence>
<evidence type="ECO:0000259" key="2">
    <source>
        <dbReference type="Pfam" id="PF01261"/>
    </source>
</evidence>
<evidence type="ECO:0000313" key="4">
    <source>
        <dbReference type="Proteomes" id="UP000595374"/>
    </source>
</evidence>
<dbReference type="AlphaFoldDB" id="A0A7T4A2K7"/>
<sequence length="294" mass="31789">MADVRIAAAPISWGVCEVPGWGYQLAPDRVLTEMQELGFDATEFGPEGFLPVDPETRAELLNRHSMRSVGGFVPAVIHDPEVDPLPQIEAELRSFVAAGADTLVLAAATGIDGYDHVRPPLDDDGWQTLCANIDRIVSRAAADGVRVALHPHVGTMVETADDVDHVLNGSAVDICFDTGHMFIGGIDPLAFVKDHAERISHVHLKDVSLSHARQVRAGDSTYYDAVVGGMYRPLGQGDIDIRAIVTTLVKAGFDGWFTLEQDTVVVADPEAGDGPMTQARESLDYLRSIVREVR</sequence>
<keyword evidence="1" id="KW-0119">Carbohydrate metabolism</keyword>
<dbReference type="PANTHER" id="PTHR12110:SF41">
    <property type="entry name" value="INOSOSE DEHYDRATASE"/>
    <property type="match status" value="1"/>
</dbReference>
<gene>
    <name evidence="3" type="ORF">I6H47_08335</name>
</gene>
<organism evidence="3 4">
    <name type="scientific">Brevibacterium casei</name>
    <dbReference type="NCBI Taxonomy" id="33889"/>
    <lineage>
        <taxon>Bacteria</taxon>
        <taxon>Bacillati</taxon>
        <taxon>Actinomycetota</taxon>
        <taxon>Actinomycetes</taxon>
        <taxon>Micrococcales</taxon>
        <taxon>Brevibacteriaceae</taxon>
        <taxon>Brevibacterium</taxon>
    </lineage>
</organism>
<dbReference type="InterPro" id="IPR036237">
    <property type="entry name" value="Xyl_isomerase-like_sf"/>
</dbReference>
<dbReference type="PANTHER" id="PTHR12110">
    <property type="entry name" value="HYDROXYPYRUVATE ISOMERASE"/>
    <property type="match status" value="1"/>
</dbReference>
<evidence type="ECO:0000256" key="1">
    <source>
        <dbReference type="ARBA" id="ARBA00023277"/>
    </source>
</evidence>
<accession>A0A7T4A2K7</accession>
<proteinExistence type="predicted"/>
<dbReference type="InterPro" id="IPR013022">
    <property type="entry name" value="Xyl_isomerase-like_TIM-brl"/>
</dbReference>
<dbReference type="Gene3D" id="3.20.20.150">
    <property type="entry name" value="Divalent-metal-dependent TIM barrel enzymes"/>
    <property type="match status" value="1"/>
</dbReference>
<dbReference type="EMBL" id="CP065989">
    <property type="protein sequence ID" value="QQB16064.1"/>
    <property type="molecule type" value="Genomic_DNA"/>
</dbReference>
<name>A0A7T4A2K7_9MICO</name>
<dbReference type="SUPFAM" id="SSF51658">
    <property type="entry name" value="Xylose isomerase-like"/>
    <property type="match status" value="1"/>
</dbReference>
<dbReference type="Proteomes" id="UP000595374">
    <property type="component" value="Chromosome"/>
</dbReference>
<reference evidence="3 4" key="1">
    <citation type="submission" date="2020-12" db="EMBL/GenBank/DDBJ databases">
        <title>FDA dAtabase for Regulatory Grade micrObial Sequences (FDA-ARGOS): Supporting development and validation of Infectious Disease Dx tests.</title>
        <authorList>
            <person name="Sproer C."/>
            <person name="Gronow S."/>
            <person name="Severitt S."/>
            <person name="Schroder I."/>
            <person name="Tallon L."/>
            <person name="Sadzewicz L."/>
            <person name="Zhao X."/>
            <person name="Boylan J."/>
            <person name="Ott S."/>
            <person name="Bowen H."/>
            <person name="Vavikolanu K."/>
            <person name="Mehta A."/>
            <person name="Aluvathingal J."/>
            <person name="Nadendla S."/>
            <person name="Lowell S."/>
            <person name="Myers T."/>
            <person name="Yan Y."/>
            <person name="Sichtig H."/>
        </authorList>
    </citation>
    <scope>NUCLEOTIDE SEQUENCE [LARGE SCALE GENOMIC DNA]</scope>
    <source>
        <strain evidence="3 4">FDAARGOS_990</strain>
    </source>
</reference>
<dbReference type="InterPro" id="IPR050312">
    <property type="entry name" value="IolE/XylAMocC-like"/>
</dbReference>
<feature type="domain" description="Xylose isomerase-like TIM barrel" evidence="2">
    <location>
        <begin position="33"/>
        <end position="288"/>
    </location>
</feature>
<dbReference type="Pfam" id="PF01261">
    <property type="entry name" value="AP_endonuc_2"/>
    <property type="match status" value="1"/>
</dbReference>